<feature type="compositionally biased region" description="Basic and acidic residues" evidence="1">
    <location>
        <begin position="261"/>
        <end position="273"/>
    </location>
</feature>
<evidence type="ECO:0000256" key="1">
    <source>
        <dbReference type="SAM" id="MobiDB-lite"/>
    </source>
</evidence>
<evidence type="ECO:0000313" key="2">
    <source>
        <dbReference type="EMBL" id="CAK1597680.1"/>
    </source>
</evidence>
<keyword evidence="3" id="KW-1185">Reference proteome</keyword>
<evidence type="ECO:0000313" key="3">
    <source>
        <dbReference type="Proteomes" id="UP001314205"/>
    </source>
</evidence>
<sequence length="280" mass="31620">MEEDPPDPDGVPCDSHTVTKKHNNMPIEIDQSKRKRLQVTNNSAHPQKRLIRDPSQPVPSIQTSYTHPDYIEKKHKYSNTDNAPFIVHVSKRVDDLSTGVVLKPIKFGHFLYHNNIKNVVSDGVKRIGRNRISVEFKSAADANCFIENPALAGAKYDTVIPSYNVTRMGIVRQVPVEWTLEELISSIEVPAGFGSIIKARRFNRKSVNENQSTVWIPSQTVVLTFSGQKLPSNIYCFFTSMPVKPYILQLQNFQNQDADHSFARKGSHGVDRRSGRRPVG</sequence>
<gene>
    <name evidence="2" type="ORF">PARMNEM_LOCUS16834</name>
</gene>
<feature type="region of interest" description="Disordered" evidence="1">
    <location>
        <begin position="261"/>
        <end position="280"/>
    </location>
</feature>
<dbReference type="Proteomes" id="UP001314205">
    <property type="component" value="Unassembled WGS sequence"/>
</dbReference>
<proteinExistence type="predicted"/>
<organism evidence="2 3">
    <name type="scientific">Parnassius mnemosyne</name>
    <name type="common">clouded apollo</name>
    <dbReference type="NCBI Taxonomy" id="213953"/>
    <lineage>
        <taxon>Eukaryota</taxon>
        <taxon>Metazoa</taxon>
        <taxon>Ecdysozoa</taxon>
        <taxon>Arthropoda</taxon>
        <taxon>Hexapoda</taxon>
        <taxon>Insecta</taxon>
        <taxon>Pterygota</taxon>
        <taxon>Neoptera</taxon>
        <taxon>Endopterygota</taxon>
        <taxon>Lepidoptera</taxon>
        <taxon>Glossata</taxon>
        <taxon>Ditrysia</taxon>
        <taxon>Papilionoidea</taxon>
        <taxon>Papilionidae</taxon>
        <taxon>Parnassiinae</taxon>
        <taxon>Parnassini</taxon>
        <taxon>Parnassius</taxon>
        <taxon>Driopa</taxon>
    </lineage>
</organism>
<dbReference type="AlphaFoldDB" id="A0AAV1LQG3"/>
<protein>
    <submittedName>
        <fullName evidence="2">Uncharacterized protein</fullName>
    </submittedName>
</protein>
<accession>A0AAV1LQG3</accession>
<name>A0AAV1LQG3_9NEOP</name>
<feature type="region of interest" description="Disordered" evidence="1">
    <location>
        <begin position="1"/>
        <end position="61"/>
    </location>
</feature>
<dbReference type="EMBL" id="CAVLGL010000095">
    <property type="protein sequence ID" value="CAK1597680.1"/>
    <property type="molecule type" value="Genomic_DNA"/>
</dbReference>
<reference evidence="2 3" key="1">
    <citation type="submission" date="2023-11" db="EMBL/GenBank/DDBJ databases">
        <authorList>
            <person name="Hedman E."/>
            <person name="Englund M."/>
            <person name="Stromberg M."/>
            <person name="Nyberg Akerstrom W."/>
            <person name="Nylinder S."/>
            <person name="Jareborg N."/>
            <person name="Kallberg Y."/>
            <person name="Kronander E."/>
        </authorList>
    </citation>
    <scope>NUCLEOTIDE SEQUENCE [LARGE SCALE GENOMIC DNA]</scope>
</reference>
<comment type="caution">
    <text evidence="2">The sequence shown here is derived from an EMBL/GenBank/DDBJ whole genome shotgun (WGS) entry which is preliminary data.</text>
</comment>